<proteinExistence type="predicted"/>
<evidence type="ECO:0000313" key="2">
    <source>
        <dbReference type="Proteomes" id="UP000034112"/>
    </source>
</evidence>
<gene>
    <name evidence="1" type="ORF">THAR02_05797</name>
</gene>
<dbReference type="Proteomes" id="UP000034112">
    <property type="component" value="Unassembled WGS sequence"/>
</dbReference>
<evidence type="ECO:0000313" key="1">
    <source>
        <dbReference type="EMBL" id="KKP02119.1"/>
    </source>
</evidence>
<dbReference type="OMA" id="NECAWIA"/>
<reference evidence="2" key="1">
    <citation type="journal article" date="2015" name="Genome Announc.">
        <title>Draft whole-genome sequence of the biocontrol agent Trichoderma harzianum T6776.</title>
        <authorList>
            <person name="Baroncelli R."/>
            <person name="Piaggeschi G."/>
            <person name="Fiorini L."/>
            <person name="Bertolini E."/>
            <person name="Zapparata A."/>
            <person name="Pe M.E."/>
            <person name="Sarrocco S."/>
            <person name="Vannacci G."/>
        </authorList>
    </citation>
    <scope>NUCLEOTIDE SEQUENCE [LARGE SCALE GENOMIC DNA]</scope>
    <source>
        <strain evidence="2">T6776</strain>
    </source>
</reference>
<dbReference type="AlphaFoldDB" id="A0A0G0AAS9"/>
<name>A0A0G0AAS9_TRIHA</name>
<organism evidence="1 2">
    <name type="scientific">Trichoderma harzianum</name>
    <name type="common">Hypocrea lixii</name>
    <dbReference type="NCBI Taxonomy" id="5544"/>
    <lineage>
        <taxon>Eukaryota</taxon>
        <taxon>Fungi</taxon>
        <taxon>Dikarya</taxon>
        <taxon>Ascomycota</taxon>
        <taxon>Pezizomycotina</taxon>
        <taxon>Sordariomycetes</taxon>
        <taxon>Hypocreomycetidae</taxon>
        <taxon>Hypocreales</taxon>
        <taxon>Hypocreaceae</taxon>
        <taxon>Trichoderma</taxon>
    </lineage>
</organism>
<dbReference type="EMBL" id="JOKZ01000165">
    <property type="protein sequence ID" value="KKP02119.1"/>
    <property type="molecule type" value="Genomic_DNA"/>
</dbReference>
<comment type="caution">
    <text evidence="1">The sequence shown here is derived from an EMBL/GenBank/DDBJ whole genome shotgun (WGS) entry which is preliminary data.</text>
</comment>
<protein>
    <submittedName>
        <fullName evidence="1">Uncharacterized protein</fullName>
    </submittedName>
</protein>
<sequence length="246" mass="27481">MQQWANAAKEYPEWWAQSHGDNLLFRRTKRRLRSEYDQSRKNKGKKRAIDVQQAFSAASSGEQWSSHHETLATLPNPNLTDVFDYLPRSSLKNPSNNYQSMSYSDVYPSSSTTSRQVWNDGLEGRFPTAQGLLETTGMPELDQEATSAANASAMYPYSEYQPDILTAAYEPSQPNLTFGQVWGEGDATQSERPQHEAMQQIPSLNNVVLNLDDPFWNDMLAFSGEFALGSNTDTGEGGSNNPAHSL</sequence>
<accession>A0A0G0AAS9</accession>
<dbReference type="OrthoDB" id="4894030at2759"/>